<dbReference type="InterPro" id="IPR005170">
    <property type="entry name" value="Transptr-assoc_dom"/>
</dbReference>
<comment type="similarity">
    <text evidence="2">Belongs to the UPF0053 family.</text>
</comment>
<dbReference type="GO" id="GO:0005886">
    <property type="term" value="C:plasma membrane"/>
    <property type="evidence" value="ECO:0007669"/>
    <property type="project" value="UniProtKB-SubCell"/>
</dbReference>
<accession>A0A4U8QC22</accession>
<reference evidence="12 13" key="1">
    <citation type="journal article" date="2019" name="Anaerobe">
        <title>Detection of Robinsoniella peoriensis in multiple bone samples of a trauma patient.</title>
        <authorList>
            <person name="Schrottner P."/>
            <person name="Hartwich K."/>
            <person name="Bunk B."/>
            <person name="Schober I."/>
            <person name="Helbig S."/>
            <person name="Rudolph W.W."/>
            <person name="Gunzer F."/>
        </authorList>
    </citation>
    <scope>NUCLEOTIDE SEQUENCE [LARGE SCALE GENOMIC DNA]</scope>
    <source>
        <strain evidence="12 13">DSM 106044</strain>
    </source>
</reference>
<keyword evidence="3" id="KW-1003">Cell membrane</keyword>
<feature type="transmembrane region" description="Helical" evidence="10">
    <location>
        <begin position="63"/>
        <end position="86"/>
    </location>
</feature>
<evidence type="ECO:0000256" key="7">
    <source>
        <dbReference type="ARBA" id="ARBA00023122"/>
    </source>
</evidence>
<dbReference type="Pfam" id="PF03471">
    <property type="entry name" value="CorC_HlyC"/>
    <property type="match status" value="1"/>
</dbReference>
<dbReference type="PANTHER" id="PTHR22777">
    <property type="entry name" value="HEMOLYSIN-RELATED"/>
    <property type="match status" value="1"/>
</dbReference>
<evidence type="ECO:0000256" key="3">
    <source>
        <dbReference type="ARBA" id="ARBA00022475"/>
    </source>
</evidence>
<feature type="transmembrane region" description="Helical" evidence="10">
    <location>
        <begin position="143"/>
        <end position="165"/>
    </location>
</feature>
<proteinExistence type="inferred from homology"/>
<dbReference type="PROSITE" id="PS51371">
    <property type="entry name" value="CBS"/>
    <property type="match status" value="2"/>
</dbReference>
<evidence type="ECO:0000256" key="5">
    <source>
        <dbReference type="ARBA" id="ARBA00022737"/>
    </source>
</evidence>
<dbReference type="SUPFAM" id="SSF56176">
    <property type="entry name" value="FAD-binding/transporter-associated domain-like"/>
    <property type="match status" value="1"/>
</dbReference>
<keyword evidence="13" id="KW-1185">Reference proteome</keyword>
<evidence type="ECO:0000256" key="8">
    <source>
        <dbReference type="ARBA" id="ARBA00023136"/>
    </source>
</evidence>
<evidence type="ECO:0000256" key="9">
    <source>
        <dbReference type="PROSITE-ProRule" id="PRU00703"/>
    </source>
</evidence>
<feature type="domain" description="CBS" evidence="11">
    <location>
        <begin position="228"/>
        <end position="288"/>
    </location>
</feature>
<evidence type="ECO:0000256" key="4">
    <source>
        <dbReference type="ARBA" id="ARBA00022692"/>
    </source>
</evidence>
<dbReference type="InterPro" id="IPR002550">
    <property type="entry name" value="CNNM"/>
</dbReference>
<dbReference type="InterPro" id="IPR000644">
    <property type="entry name" value="CBS_dom"/>
</dbReference>
<dbReference type="SUPFAM" id="SSF54631">
    <property type="entry name" value="CBS-domain pair"/>
    <property type="match status" value="1"/>
</dbReference>
<evidence type="ECO:0000313" key="13">
    <source>
        <dbReference type="Proteomes" id="UP000306509"/>
    </source>
</evidence>
<dbReference type="GO" id="GO:0050660">
    <property type="term" value="F:flavin adenine dinucleotide binding"/>
    <property type="evidence" value="ECO:0007669"/>
    <property type="project" value="InterPro"/>
</dbReference>
<keyword evidence="6 10" id="KW-1133">Transmembrane helix</keyword>
<organism evidence="12 13">
    <name type="scientific">Robinsoniella peoriensis</name>
    <dbReference type="NCBI Taxonomy" id="180332"/>
    <lineage>
        <taxon>Bacteria</taxon>
        <taxon>Bacillati</taxon>
        <taxon>Bacillota</taxon>
        <taxon>Clostridia</taxon>
        <taxon>Lachnospirales</taxon>
        <taxon>Lachnospiraceae</taxon>
        <taxon>Robinsoniella</taxon>
    </lineage>
</organism>
<dbReference type="STRING" id="180332.GCA_000797495_04555"/>
<evidence type="ECO:0000256" key="10">
    <source>
        <dbReference type="SAM" id="Phobius"/>
    </source>
</evidence>
<dbReference type="Pfam" id="PF00571">
    <property type="entry name" value="CBS"/>
    <property type="match status" value="2"/>
</dbReference>
<dbReference type="FunFam" id="3.10.580.10:FF:000002">
    <property type="entry name" value="Magnesium/cobalt efflux protein CorC"/>
    <property type="match status" value="1"/>
</dbReference>
<dbReference type="Proteomes" id="UP000306509">
    <property type="component" value="Unassembled WGS sequence"/>
</dbReference>
<dbReference type="Pfam" id="PF01595">
    <property type="entry name" value="CNNM"/>
    <property type="match status" value="1"/>
</dbReference>
<feature type="transmembrane region" description="Helical" evidence="10">
    <location>
        <begin position="106"/>
        <end position="131"/>
    </location>
</feature>
<evidence type="ECO:0000259" key="11">
    <source>
        <dbReference type="PROSITE" id="PS51371"/>
    </source>
</evidence>
<dbReference type="InterPro" id="IPR016169">
    <property type="entry name" value="FAD-bd_PCMH_sub2"/>
</dbReference>
<protein>
    <submittedName>
        <fullName evidence="12">Magnesium and cobalt efflux protein CorC</fullName>
    </submittedName>
</protein>
<dbReference type="AlphaFoldDB" id="A0A4U8QC22"/>
<dbReference type="InterPro" id="IPR036318">
    <property type="entry name" value="FAD-bd_PCMH-like_sf"/>
</dbReference>
<evidence type="ECO:0000256" key="1">
    <source>
        <dbReference type="ARBA" id="ARBA00004651"/>
    </source>
</evidence>
<keyword evidence="4 10" id="KW-0812">Transmembrane</keyword>
<keyword evidence="5" id="KW-0677">Repeat</keyword>
<keyword evidence="7 9" id="KW-0129">CBS domain</keyword>
<dbReference type="InterPro" id="IPR044751">
    <property type="entry name" value="Ion_transp-like_CBS"/>
</dbReference>
<evidence type="ECO:0000256" key="2">
    <source>
        <dbReference type="ARBA" id="ARBA00006337"/>
    </source>
</evidence>
<feature type="transmembrane region" description="Helical" evidence="10">
    <location>
        <begin position="12"/>
        <end position="31"/>
    </location>
</feature>
<dbReference type="EMBL" id="QGQD01000009">
    <property type="protein sequence ID" value="TLD02642.1"/>
    <property type="molecule type" value="Genomic_DNA"/>
</dbReference>
<comment type="subcellular location">
    <subcellularLocation>
        <location evidence="1">Cell membrane</location>
        <topology evidence="1">Multi-pass membrane protein</topology>
    </subcellularLocation>
</comment>
<comment type="caution">
    <text evidence="12">The sequence shown here is derived from an EMBL/GenBank/DDBJ whole genome shotgun (WGS) entry which is preliminary data.</text>
</comment>
<feature type="domain" description="CBS" evidence="11">
    <location>
        <begin position="297"/>
        <end position="354"/>
    </location>
</feature>
<keyword evidence="8 10" id="KW-0472">Membrane</keyword>
<gene>
    <name evidence="12" type="primary">corC_1</name>
    <name evidence="12" type="ORF">DSM106044_00454</name>
</gene>
<sequence length="453" mass="51298">MDSGGSPATGFIVFLIFILLDAVLFGFGSAVQALNEGELEREEAQGSSKARMLLRAKEAPDRLISTIQVTTTLVCMLTGGVMMHPATALWKLVLDRTGLGQILPMGVYLFINAFLAVVCMLFLLYTFGILLPKKLGAHYCRKWAFGQVTLVHTIVVLFSPVTYLFTSVVNVIIRLFGIDPKKLQDDVTEEEIISMVNEGHEQGVLEASEAEMINNIFEFRDKEAQDIMTHRKNIIAVNEEKTLKESLQFMLDSTNSRFPVFEDNIDNITGILHLKDAMRFHTRKGYDNWAIKDIPELIRPAIFIPETRNINLLFQSMQSKKLQMVIVADEYGQTAGLIALEDILEEIVGNIMDEYDLDEMLIEELPDGKYIMDGMTPLEDVEEILHIELQSDDFETLNGYLIYRLDKIPDEKEDSEIIVDGYAFKILNVANKTIQKVRVSKSKEEIPKEITKE</sequence>
<dbReference type="Gene3D" id="3.10.580.10">
    <property type="entry name" value="CBS-domain"/>
    <property type="match status" value="1"/>
</dbReference>
<dbReference type="Gene3D" id="3.30.465.10">
    <property type="match status" value="1"/>
</dbReference>
<name>A0A4U8QC22_9FIRM</name>
<evidence type="ECO:0000313" key="12">
    <source>
        <dbReference type="EMBL" id="TLD02642.1"/>
    </source>
</evidence>
<evidence type="ECO:0000256" key="6">
    <source>
        <dbReference type="ARBA" id="ARBA00022989"/>
    </source>
</evidence>
<dbReference type="InterPro" id="IPR046342">
    <property type="entry name" value="CBS_dom_sf"/>
</dbReference>
<dbReference type="SMART" id="SM01091">
    <property type="entry name" value="CorC_HlyC"/>
    <property type="match status" value="1"/>
</dbReference>
<dbReference type="RefSeq" id="WP_138001692.1">
    <property type="nucleotide sequence ID" value="NZ_QGQD01000009.1"/>
</dbReference>
<dbReference type="PANTHER" id="PTHR22777:SF32">
    <property type="entry name" value="UPF0053 INNER MEMBRANE PROTEIN YFJD"/>
    <property type="match status" value="1"/>
</dbReference>
<dbReference type="CDD" id="cd04590">
    <property type="entry name" value="CBS_pair_CorC_HlyC_assoc"/>
    <property type="match status" value="1"/>
</dbReference>